<sequence>MGRAAEFFTPILQAHCRVVGVVCLSADRAGKDFDARWSAKFRATTGAVWRCAVRLLTASPDALYLPVSQGGLPLCRDLLIVTLARMFGCAAVVHLHGSQLPARLASSRVLRALLTGAHWIVLSEAVAAELRASGCRAQSVAVVRNPAPPMSAPPEASAPGDALCVGWLGTMCRAKGFDIVCRSVRRLKDRGLPLTFTVAGLRLDGSAADMACVDEDLGVLGPGQVVAFWRSADVFVLPARWAEGLPFVLLEGLQAGCVVAATRSAGAAELFGQGCVESVDSTVDSVTGFLQACTADLEAMRRRQRKAWLDLAPLYEPTCVEESFVRFWQDNVRQKRERSR</sequence>
<dbReference type="CDD" id="cd03801">
    <property type="entry name" value="GT4_PimA-like"/>
    <property type="match status" value="1"/>
</dbReference>
<evidence type="ECO:0000313" key="2">
    <source>
        <dbReference type="EMBL" id="MBN0048820.1"/>
    </source>
</evidence>
<dbReference type="Gene3D" id="3.40.50.2000">
    <property type="entry name" value="Glycogen Phosphorylase B"/>
    <property type="match status" value="2"/>
</dbReference>
<organism evidence="2 3">
    <name type="scientific">Streptomyces actuosus</name>
    <dbReference type="NCBI Taxonomy" id="1885"/>
    <lineage>
        <taxon>Bacteria</taxon>
        <taxon>Bacillati</taxon>
        <taxon>Actinomycetota</taxon>
        <taxon>Actinomycetes</taxon>
        <taxon>Kitasatosporales</taxon>
        <taxon>Streptomycetaceae</taxon>
        <taxon>Streptomyces</taxon>
    </lineage>
</organism>
<dbReference type="Pfam" id="PF13692">
    <property type="entry name" value="Glyco_trans_1_4"/>
    <property type="match status" value="1"/>
</dbReference>
<dbReference type="SUPFAM" id="SSF53756">
    <property type="entry name" value="UDP-Glycosyltransferase/glycogen phosphorylase"/>
    <property type="match status" value="1"/>
</dbReference>
<reference evidence="2 3" key="1">
    <citation type="submission" date="2021-02" db="EMBL/GenBank/DDBJ databases">
        <title>Whole genome sequencing of Streptomyces actuosus VRA1.</title>
        <authorList>
            <person name="Sen G."/>
            <person name="Sen A."/>
        </authorList>
    </citation>
    <scope>NUCLEOTIDE SEQUENCE [LARGE SCALE GENOMIC DNA]</scope>
    <source>
        <strain evidence="2 3">VRA1</strain>
    </source>
</reference>
<protein>
    <recommendedName>
        <fullName evidence="1">D-inositol 3-phosphate glycosyltransferase</fullName>
    </recommendedName>
</protein>
<dbReference type="Proteomes" id="UP000788262">
    <property type="component" value="Unassembled WGS sequence"/>
</dbReference>
<gene>
    <name evidence="2" type="ORF">JS756_33015</name>
</gene>
<evidence type="ECO:0000313" key="3">
    <source>
        <dbReference type="Proteomes" id="UP000788262"/>
    </source>
</evidence>
<dbReference type="EMBL" id="JAFFZS010000048">
    <property type="protein sequence ID" value="MBN0048820.1"/>
    <property type="molecule type" value="Genomic_DNA"/>
</dbReference>
<dbReference type="RefSeq" id="WP_205386949.1">
    <property type="nucleotide sequence ID" value="NZ_JAFFZS010000048.1"/>
</dbReference>
<keyword evidence="3" id="KW-1185">Reference proteome</keyword>
<name>A0ABS2W092_STRAS</name>
<evidence type="ECO:0000256" key="1">
    <source>
        <dbReference type="ARBA" id="ARBA00021292"/>
    </source>
</evidence>
<comment type="caution">
    <text evidence="2">The sequence shown here is derived from an EMBL/GenBank/DDBJ whole genome shotgun (WGS) entry which is preliminary data.</text>
</comment>
<dbReference type="PANTHER" id="PTHR12526">
    <property type="entry name" value="GLYCOSYLTRANSFERASE"/>
    <property type="match status" value="1"/>
</dbReference>
<proteinExistence type="predicted"/>
<accession>A0ABS2W092</accession>